<accession>A0ACA9QJW6</accession>
<proteinExistence type="predicted"/>
<evidence type="ECO:0000313" key="2">
    <source>
        <dbReference type="Proteomes" id="UP000789525"/>
    </source>
</evidence>
<reference evidence="1" key="1">
    <citation type="submission" date="2021-06" db="EMBL/GenBank/DDBJ databases">
        <authorList>
            <person name="Kallberg Y."/>
            <person name="Tangrot J."/>
            <person name="Rosling A."/>
        </authorList>
    </citation>
    <scope>NUCLEOTIDE SEQUENCE</scope>
    <source>
        <strain evidence="1">CL356</strain>
    </source>
</reference>
<name>A0ACA9QJW6_9GLOM</name>
<dbReference type="Proteomes" id="UP000789525">
    <property type="component" value="Unassembled WGS sequence"/>
</dbReference>
<feature type="non-terminal residue" evidence="1">
    <location>
        <position position="1"/>
    </location>
</feature>
<protein>
    <submittedName>
        <fullName evidence="1">1256_t:CDS:1</fullName>
    </submittedName>
</protein>
<organism evidence="1 2">
    <name type="scientific">Acaulospora colombiana</name>
    <dbReference type="NCBI Taxonomy" id="27376"/>
    <lineage>
        <taxon>Eukaryota</taxon>
        <taxon>Fungi</taxon>
        <taxon>Fungi incertae sedis</taxon>
        <taxon>Mucoromycota</taxon>
        <taxon>Glomeromycotina</taxon>
        <taxon>Glomeromycetes</taxon>
        <taxon>Diversisporales</taxon>
        <taxon>Acaulosporaceae</taxon>
        <taxon>Acaulospora</taxon>
    </lineage>
</organism>
<feature type="non-terminal residue" evidence="1">
    <location>
        <position position="96"/>
    </location>
</feature>
<evidence type="ECO:0000313" key="1">
    <source>
        <dbReference type="EMBL" id="CAG8747391.1"/>
    </source>
</evidence>
<gene>
    <name evidence="1" type="ORF">ACOLOM_LOCUS12520</name>
</gene>
<comment type="caution">
    <text evidence="1">The sequence shown here is derived from an EMBL/GenBank/DDBJ whole genome shotgun (WGS) entry which is preliminary data.</text>
</comment>
<dbReference type="EMBL" id="CAJVPT010051187">
    <property type="protein sequence ID" value="CAG8747391.1"/>
    <property type="molecule type" value="Genomic_DNA"/>
</dbReference>
<sequence length="96" mass="10902">KLYPHHLTEDPNIQELVGEEVLLSHGFYQELAVDFLVDEDGRPLVDLPFELDPTIISEELIWRDDKTPAHPSRRTTIYSSPDVSPVAPAQEPIRAD</sequence>
<keyword evidence="2" id="KW-1185">Reference proteome</keyword>